<reference evidence="2" key="1">
    <citation type="submission" date="2006-10" db="EMBL/GenBank/DDBJ databases">
        <authorList>
            <person name="Amadeo P."/>
            <person name="Zhao Q."/>
            <person name="Wortman J."/>
            <person name="Fraser-Liggett C."/>
            <person name="Carlton J."/>
        </authorList>
    </citation>
    <scope>NUCLEOTIDE SEQUENCE</scope>
    <source>
        <strain evidence="2">G3</strain>
    </source>
</reference>
<feature type="compositionally biased region" description="Basic and acidic residues" evidence="1">
    <location>
        <begin position="410"/>
        <end position="422"/>
    </location>
</feature>
<feature type="region of interest" description="Disordered" evidence="1">
    <location>
        <begin position="297"/>
        <end position="319"/>
    </location>
</feature>
<protein>
    <recommendedName>
        <fullName evidence="4">Protein kinase domain-containing protein</fullName>
    </recommendedName>
</protein>
<feature type="region of interest" description="Disordered" evidence="1">
    <location>
        <begin position="350"/>
        <end position="512"/>
    </location>
</feature>
<evidence type="ECO:0000256" key="1">
    <source>
        <dbReference type="SAM" id="MobiDB-lite"/>
    </source>
</evidence>
<dbReference type="KEGG" id="tva:4763790"/>
<sequence>MYAFTRQRNFITSEELTPIFNEVSLVFPDRRNKTEEWSQLHNHLAAEALRLEKGNDRNVVVELLAYISEFDDKEQISLIQEYLAQGIGLYHPLWMASAALAYERNSKYITSIHIFETYQSENERNEFFEKCYENFKTRLKNLLTSKKYVSLGSLNAKKYEFNKNGIVCTFEENESPAPPDIDIFKIVDYTPAKQTSSLILPGSKLNSISTITPSLEPGRSILGSRKDIRSSLNKPSPMMFFNDEPENEISIPKQISPLQPSPQPSVTRRSDNDYDDGATEVQPRESFFESKPIKRNFDDDEEEHKPITSRFTIGNDDETEERIPIVSKFSKKTESRGVGLLQQRRSILSRFEDTTEDQPKQIKSRFGSRDINTTNTSILSLPKRQKNQDSARKPAFRFPDDSDDEPLPPPEKKVSILKRTQEIDDEDPETFSRPIKPKKENSSFRQSPRVEDEPTFDAPRPFDNTIQPRSIMKKRNPLPSSNEEVSQHVQMRFDDDSSFGVQPRKGTPTTKIEKPSAERYGLTKIKSMGANSSLYQDADGNSFVVKPLPTNFTVIADFEPSFNSLFLMPIKIYDGIFVTNYLNDGDLALFLSKLSELKFSKHQIAFFVILQLVRIISTLNEQSLSHGNLTTKSFLVRAPSVELHQFDDGEDWQNTGFCLAEVDKLRPADDNGVMKDRTFVCSILYEIAYGKPMSGLEHPVPKRWPADLWNNSFQILLSDTPLNGLADQIRNYLCDTQNCQSVKSLFTRLIINMKA</sequence>
<feature type="compositionally biased region" description="Polar residues" evidence="1">
    <location>
        <begin position="478"/>
        <end position="489"/>
    </location>
</feature>
<organism evidence="2 3">
    <name type="scientific">Trichomonas vaginalis (strain ATCC PRA-98 / G3)</name>
    <dbReference type="NCBI Taxonomy" id="412133"/>
    <lineage>
        <taxon>Eukaryota</taxon>
        <taxon>Metamonada</taxon>
        <taxon>Parabasalia</taxon>
        <taxon>Trichomonadida</taxon>
        <taxon>Trichomonadidae</taxon>
        <taxon>Trichomonas</taxon>
    </lineage>
</organism>
<accession>A2EN82</accession>
<feature type="compositionally biased region" description="Polar residues" evidence="1">
    <location>
        <begin position="370"/>
        <end position="379"/>
    </location>
</feature>
<dbReference type="EMBL" id="DS113437">
    <property type="protein sequence ID" value="EAY05919.1"/>
    <property type="molecule type" value="Genomic_DNA"/>
</dbReference>
<evidence type="ECO:0008006" key="4">
    <source>
        <dbReference type="Google" id="ProtNLM"/>
    </source>
</evidence>
<evidence type="ECO:0000313" key="2">
    <source>
        <dbReference type="EMBL" id="EAY05919.1"/>
    </source>
</evidence>
<name>A2EN82_TRIV3</name>
<dbReference type="Proteomes" id="UP000001542">
    <property type="component" value="Unassembled WGS sequence"/>
</dbReference>
<dbReference type="InParanoid" id="A2EN82"/>
<dbReference type="SMR" id="A2EN82"/>
<evidence type="ECO:0000313" key="3">
    <source>
        <dbReference type="Proteomes" id="UP000001542"/>
    </source>
</evidence>
<proteinExistence type="predicted"/>
<reference evidence="2" key="2">
    <citation type="journal article" date="2007" name="Science">
        <title>Draft genome sequence of the sexually transmitted pathogen Trichomonas vaginalis.</title>
        <authorList>
            <person name="Carlton J.M."/>
            <person name="Hirt R.P."/>
            <person name="Silva J.C."/>
            <person name="Delcher A.L."/>
            <person name="Schatz M."/>
            <person name="Zhao Q."/>
            <person name="Wortman J.R."/>
            <person name="Bidwell S.L."/>
            <person name="Alsmark U.C.M."/>
            <person name="Besteiro S."/>
            <person name="Sicheritz-Ponten T."/>
            <person name="Noel C.J."/>
            <person name="Dacks J.B."/>
            <person name="Foster P.G."/>
            <person name="Simillion C."/>
            <person name="Van de Peer Y."/>
            <person name="Miranda-Saavedra D."/>
            <person name="Barton G.J."/>
            <person name="Westrop G.D."/>
            <person name="Mueller S."/>
            <person name="Dessi D."/>
            <person name="Fiori P.L."/>
            <person name="Ren Q."/>
            <person name="Paulsen I."/>
            <person name="Zhang H."/>
            <person name="Bastida-Corcuera F.D."/>
            <person name="Simoes-Barbosa A."/>
            <person name="Brown M.T."/>
            <person name="Hayes R.D."/>
            <person name="Mukherjee M."/>
            <person name="Okumura C.Y."/>
            <person name="Schneider R."/>
            <person name="Smith A.J."/>
            <person name="Vanacova S."/>
            <person name="Villalvazo M."/>
            <person name="Haas B.J."/>
            <person name="Pertea M."/>
            <person name="Feldblyum T.V."/>
            <person name="Utterback T.R."/>
            <person name="Shu C.L."/>
            <person name="Osoegawa K."/>
            <person name="de Jong P.J."/>
            <person name="Hrdy I."/>
            <person name="Horvathova L."/>
            <person name="Zubacova Z."/>
            <person name="Dolezal P."/>
            <person name="Malik S.B."/>
            <person name="Logsdon J.M. Jr."/>
            <person name="Henze K."/>
            <person name="Gupta A."/>
            <person name="Wang C.C."/>
            <person name="Dunne R.L."/>
            <person name="Upcroft J.A."/>
            <person name="Upcroft P."/>
            <person name="White O."/>
            <person name="Salzberg S.L."/>
            <person name="Tang P."/>
            <person name="Chiu C.-H."/>
            <person name="Lee Y.-S."/>
            <person name="Embley T.M."/>
            <person name="Coombs G.H."/>
            <person name="Mottram J.C."/>
            <person name="Tachezy J."/>
            <person name="Fraser-Liggett C.M."/>
            <person name="Johnson P.J."/>
        </authorList>
    </citation>
    <scope>NUCLEOTIDE SEQUENCE [LARGE SCALE GENOMIC DNA]</scope>
    <source>
        <strain evidence="2">G3</strain>
    </source>
</reference>
<dbReference type="VEuPathDB" id="TrichDB:TVAG_353600"/>
<dbReference type="OrthoDB" id="10666104at2759"/>
<gene>
    <name evidence="2" type="ORF">TVAG_353600</name>
</gene>
<dbReference type="VEuPathDB" id="TrichDB:TVAGG3_0546130"/>
<feature type="compositionally biased region" description="Basic and acidic residues" evidence="1">
    <location>
        <begin position="437"/>
        <end position="452"/>
    </location>
</feature>
<dbReference type="AlphaFoldDB" id="A2EN82"/>
<feature type="region of interest" description="Disordered" evidence="1">
    <location>
        <begin position="252"/>
        <end position="283"/>
    </location>
</feature>
<feature type="compositionally biased region" description="Basic and acidic residues" evidence="1">
    <location>
        <begin position="350"/>
        <end position="360"/>
    </location>
</feature>
<dbReference type="RefSeq" id="XP_001318142.1">
    <property type="nucleotide sequence ID" value="XM_001318107.1"/>
</dbReference>
<keyword evidence="3" id="KW-1185">Reference proteome</keyword>